<dbReference type="GO" id="GO:0005385">
    <property type="term" value="F:zinc ion transmembrane transporter activity"/>
    <property type="evidence" value="ECO:0007669"/>
    <property type="project" value="TreeGrafter"/>
</dbReference>
<feature type="transmembrane region" description="Helical" evidence="8">
    <location>
        <begin position="21"/>
        <end position="42"/>
    </location>
</feature>
<evidence type="ECO:0000259" key="10">
    <source>
        <dbReference type="Pfam" id="PF16916"/>
    </source>
</evidence>
<dbReference type="NCBIfam" id="TIGR01297">
    <property type="entry name" value="CDF"/>
    <property type="match status" value="1"/>
</dbReference>
<dbReference type="InterPro" id="IPR036837">
    <property type="entry name" value="Cation_efflux_CTD_sf"/>
</dbReference>
<keyword evidence="3" id="KW-0813">Transport</keyword>
<comment type="similarity">
    <text evidence="2">Belongs to the cation diffusion facilitator (CDF) transporter (TC 2.A.4) family. SLC30A subfamily.</text>
</comment>
<organism evidence="11 12">
    <name type="scientific">Curtobacterium flaccumfaciens</name>
    <dbReference type="NCBI Taxonomy" id="2035"/>
    <lineage>
        <taxon>Bacteria</taxon>
        <taxon>Bacillati</taxon>
        <taxon>Actinomycetota</taxon>
        <taxon>Actinomycetes</taxon>
        <taxon>Micrococcales</taxon>
        <taxon>Microbacteriaceae</taxon>
        <taxon>Curtobacterium</taxon>
    </lineage>
</organism>
<dbReference type="Gene3D" id="1.20.1510.10">
    <property type="entry name" value="Cation efflux protein transmembrane domain"/>
    <property type="match status" value="1"/>
</dbReference>
<protein>
    <submittedName>
        <fullName evidence="11">Cobalt-zinc-cadmium efflux system protein</fullName>
    </submittedName>
</protein>
<evidence type="ECO:0000256" key="5">
    <source>
        <dbReference type="ARBA" id="ARBA00022989"/>
    </source>
</evidence>
<comment type="caution">
    <text evidence="11">The sequence shown here is derived from an EMBL/GenBank/DDBJ whole genome shotgun (WGS) entry which is preliminary data.</text>
</comment>
<keyword evidence="7 8" id="KW-0472">Membrane</keyword>
<sequence>MVGMGHDHGAVHAHGHASERALLIAFCISAGILLAEVIGAVVTGSLALLVDAGHMVVDTGGLGIGLVATRLARRSPTAQRTWGFQRAEVLGATAQAAILLAVGVYVIISAVQRLFVPEEIHSGPLLVFGIIGLVGNLVAYGVLLRASGETFTSRAARLEVLNDTLGSVAVIGAAIVLMTTGWERADSIAAILIGLLILPRAIRLLRETANVLLESTPPGLDLDAVRGHILELDHVIAVHDLHATLVATGVPNLTAHVVVDDHCFSTAHAPRILDELQQCVAEHFDVPVEHSTFQLEPVSHRRHEHEVHA</sequence>
<keyword evidence="4 8" id="KW-0812">Transmembrane</keyword>
<feature type="domain" description="Cation efflux protein transmembrane" evidence="9">
    <location>
        <begin position="22"/>
        <end position="213"/>
    </location>
</feature>
<evidence type="ECO:0000256" key="2">
    <source>
        <dbReference type="ARBA" id="ARBA00008873"/>
    </source>
</evidence>
<evidence type="ECO:0000256" key="7">
    <source>
        <dbReference type="ARBA" id="ARBA00023136"/>
    </source>
</evidence>
<dbReference type="PANTHER" id="PTHR11562:SF17">
    <property type="entry name" value="RE54080P-RELATED"/>
    <property type="match status" value="1"/>
</dbReference>
<evidence type="ECO:0000259" key="9">
    <source>
        <dbReference type="Pfam" id="PF01545"/>
    </source>
</evidence>
<dbReference type="PANTHER" id="PTHR11562">
    <property type="entry name" value="CATION EFFLUX PROTEIN/ ZINC TRANSPORTER"/>
    <property type="match status" value="1"/>
</dbReference>
<gene>
    <name evidence="11" type="ORF">EDF64_10684</name>
</gene>
<feature type="transmembrane region" description="Helical" evidence="8">
    <location>
        <begin position="188"/>
        <end position="205"/>
    </location>
</feature>
<accession>A0A4R6DGW4</accession>
<dbReference type="AlphaFoldDB" id="A0A4R6DGW4"/>
<evidence type="ECO:0000256" key="6">
    <source>
        <dbReference type="ARBA" id="ARBA00023065"/>
    </source>
</evidence>
<feature type="transmembrane region" description="Helical" evidence="8">
    <location>
        <begin position="123"/>
        <end position="143"/>
    </location>
</feature>
<dbReference type="InterPro" id="IPR058533">
    <property type="entry name" value="Cation_efflux_TM"/>
</dbReference>
<dbReference type="InterPro" id="IPR027469">
    <property type="entry name" value="Cation_efflux_TMD_sf"/>
</dbReference>
<dbReference type="SUPFAM" id="SSF161111">
    <property type="entry name" value="Cation efflux protein transmembrane domain-like"/>
    <property type="match status" value="1"/>
</dbReference>
<feature type="transmembrane region" description="Helical" evidence="8">
    <location>
        <begin position="164"/>
        <end position="182"/>
    </location>
</feature>
<dbReference type="SUPFAM" id="SSF160240">
    <property type="entry name" value="Cation efflux protein cytoplasmic domain-like"/>
    <property type="match status" value="1"/>
</dbReference>
<evidence type="ECO:0000256" key="4">
    <source>
        <dbReference type="ARBA" id="ARBA00022692"/>
    </source>
</evidence>
<comment type="subcellular location">
    <subcellularLocation>
        <location evidence="1">Membrane</location>
        <topology evidence="1">Multi-pass membrane protein</topology>
    </subcellularLocation>
</comment>
<evidence type="ECO:0000256" key="8">
    <source>
        <dbReference type="SAM" id="Phobius"/>
    </source>
</evidence>
<name>A0A4R6DGW4_9MICO</name>
<reference evidence="11 12" key="1">
    <citation type="submission" date="2019-03" db="EMBL/GenBank/DDBJ databases">
        <title>Genomic analyses of the natural microbiome of Caenorhabditis elegans.</title>
        <authorList>
            <person name="Samuel B."/>
        </authorList>
    </citation>
    <scope>NUCLEOTIDE SEQUENCE [LARGE SCALE GENOMIC DNA]</scope>
    <source>
        <strain evidence="11 12">JUb65</strain>
    </source>
</reference>
<dbReference type="Pfam" id="PF01545">
    <property type="entry name" value="Cation_efflux"/>
    <property type="match status" value="1"/>
</dbReference>
<proteinExistence type="inferred from homology"/>
<feature type="transmembrane region" description="Helical" evidence="8">
    <location>
        <begin position="89"/>
        <end position="111"/>
    </location>
</feature>
<dbReference type="GO" id="GO:0005886">
    <property type="term" value="C:plasma membrane"/>
    <property type="evidence" value="ECO:0007669"/>
    <property type="project" value="TreeGrafter"/>
</dbReference>
<feature type="domain" description="Cation efflux protein cytoplasmic" evidence="10">
    <location>
        <begin position="217"/>
        <end position="297"/>
    </location>
</feature>
<evidence type="ECO:0000313" key="12">
    <source>
        <dbReference type="Proteomes" id="UP000295764"/>
    </source>
</evidence>
<dbReference type="EMBL" id="SNVW01000006">
    <property type="protein sequence ID" value="TDN43911.1"/>
    <property type="molecule type" value="Genomic_DNA"/>
</dbReference>
<dbReference type="STRING" id="2035.RU06_05965"/>
<dbReference type="Pfam" id="PF16916">
    <property type="entry name" value="ZT_dimer"/>
    <property type="match status" value="1"/>
</dbReference>
<evidence type="ECO:0000313" key="11">
    <source>
        <dbReference type="EMBL" id="TDN43911.1"/>
    </source>
</evidence>
<dbReference type="InterPro" id="IPR002524">
    <property type="entry name" value="Cation_efflux"/>
</dbReference>
<evidence type="ECO:0000256" key="3">
    <source>
        <dbReference type="ARBA" id="ARBA00022448"/>
    </source>
</evidence>
<dbReference type="Proteomes" id="UP000295764">
    <property type="component" value="Unassembled WGS sequence"/>
</dbReference>
<feature type="transmembrane region" description="Helical" evidence="8">
    <location>
        <begin position="48"/>
        <end position="68"/>
    </location>
</feature>
<evidence type="ECO:0000256" key="1">
    <source>
        <dbReference type="ARBA" id="ARBA00004141"/>
    </source>
</evidence>
<dbReference type="InterPro" id="IPR027470">
    <property type="entry name" value="Cation_efflux_CTD"/>
</dbReference>
<dbReference type="InterPro" id="IPR050681">
    <property type="entry name" value="CDF/SLC30A"/>
</dbReference>
<keyword evidence="5 8" id="KW-1133">Transmembrane helix</keyword>
<keyword evidence="6" id="KW-0406">Ion transport</keyword>